<evidence type="ECO:0000259" key="5">
    <source>
        <dbReference type="Pfam" id="PF13401"/>
    </source>
</evidence>
<keyword evidence="1 3" id="KW-0853">WD repeat</keyword>
<feature type="repeat" description="WD" evidence="3">
    <location>
        <begin position="1448"/>
        <end position="1489"/>
    </location>
</feature>
<proteinExistence type="predicted"/>
<dbReference type="InterPro" id="IPR057588">
    <property type="entry name" value="NWD1/2-like_WH"/>
</dbReference>
<dbReference type="PROSITE" id="PS50294">
    <property type="entry name" value="WD_REPEATS_REGION"/>
    <property type="match status" value="3"/>
</dbReference>
<evidence type="ECO:0000259" key="6">
    <source>
        <dbReference type="Pfam" id="PF25469"/>
    </source>
</evidence>
<feature type="compositionally biased region" description="Polar residues" evidence="4">
    <location>
        <begin position="1612"/>
        <end position="1629"/>
    </location>
</feature>
<dbReference type="InterPro" id="IPR018391">
    <property type="entry name" value="PQQ_b-propeller_rpt"/>
</dbReference>
<feature type="compositionally biased region" description="Polar residues" evidence="4">
    <location>
        <begin position="1648"/>
        <end position="1657"/>
    </location>
</feature>
<dbReference type="Pfam" id="PF13401">
    <property type="entry name" value="AAA_22"/>
    <property type="match status" value="1"/>
</dbReference>
<dbReference type="PROSITE" id="PS50082">
    <property type="entry name" value="WD_REPEATS_2"/>
    <property type="match status" value="5"/>
</dbReference>
<feature type="compositionally biased region" description="Low complexity" evidence="4">
    <location>
        <begin position="1595"/>
        <end position="1606"/>
    </location>
</feature>
<feature type="domain" description="NWD1/2-like winged helix-turn-helix" evidence="6">
    <location>
        <begin position="635"/>
        <end position="748"/>
    </location>
</feature>
<dbReference type="InterPro" id="IPR019775">
    <property type="entry name" value="WD40_repeat_CS"/>
</dbReference>
<dbReference type="CDD" id="cd00200">
    <property type="entry name" value="WD40"/>
    <property type="match status" value="1"/>
</dbReference>
<dbReference type="PANTHER" id="PTHR19871:SF38">
    <property type="entry name" value="PROTEIN QUI-1"/>
    <property type="match status" value="1"/>
</dbReference>
<reference evidence="7" key="1">
    <citation type="submission" date="2022-01" db="EMBL/GenBank/DDBJ databases">
        <title>Genome Sequence Resource for Two Populations of Ditylenchus destructor, the Migratory Endoparasitic Phytonematode.</title>
        <authorList>
            <person name="Zhang H."/>
            <person name="Lin R."/>
            <person name="Xie B."/>
        </authorList>
    </citation>
    <scope>NUCLEOTIDE SEQUENCE</scope>
    <source>
        <strain evidence="7">BazhouSP</strain>
    </source>
</reference>
<name>A0AAD4N285_9BILA</name>
<dbReference type="EMBL" id="JAKKPZ010000011">
    <property type="protein sequence ID" value="KAI1715410.1"/>
    <property type="molecule type" value="Genomic_DNA"/>
</dbReference>
<evidence type="ECO:0000256" key="3">
    <source>
        <dbReference type="PROSITE-ProRule" id="PRU00221"/>
    </source>
</evidence>
<feature type="compositionally biased region" description="Polar residues" evidence="4">
    <location>
        <begin position="18"/>
        <end position="31"/>
    </location>
</feature>
<dbReference type="InterPro" id="IPR036322">
    <property type="entry name" value="WD40_repeat_dom_sf"/>
</dbReference>
<sequence length="1704" mass="187709">MFKSGKAALAAASAAKEQPSQLKTSLKSKNATPPAASPKSRSIADEAIPSTNKHEVQAASQPHTSPATQLIDRTEKSSYFEAVSTNSRTLFVIFPTLEEFVTEREVLRTSVLPELQQYCSDRDIDLEVCTIFETPDLVENVEYHALVAEYLSCPSRKQTTTALCFVGDKYGRAMLPTELRVEEFNAIQSAALEISNDVKLLDQYYVLDKTYDECADSYRLRPATGKDPNSVKRLCETLQKSIKRAYDDGVIHQIHEQRQEQFFKSLIELVVDEMLTNADKNLFVTRRFQGYQSQGPNDRWVDASGSDYEKVSNLKNRISERCTKTKQGLTNHLPFIFNLHSTNPTAWAKSKEAVTYERTLALQICDALKQLLGIPHVTIPALPIPPIRPMEVVEKEHAAHINYLEMVCPRRWSPRPPLDTKLSEVVEKGMRGSTHVHIHGLTGSGKTALLCQLFKMLQQKADQCFVIARFTTLSASSVFANELLQSIFLKAHALAGIDPIAMGACFHLSEILAQAKIFAEKLSRPLFIIIDDVHLMKLGRVLSRVEKKLKELLPNISLIMFSTTAASLSCFGKPSEVIEVPPPSLDLMMDVAKGWSAQQGRKLGSDQISLLRSQLKKSNGNLILCEIITNELLLVQTAVSADVDARFALIEVRCGMESVRTVCQLLCCSPFGISTLELIDGFRLRTRQAGMAFEPEDVLSAAPLLVFRQLGCLIQNVCLDGRRLWIFRHSSTGHAVRQRYLQSSGEIKLMNEVMATIMTYPINPEEDQNEVIASSLLFPQSINKDNGAVNLRRVRFHWYYLLFTGNIENLKRLTLCSFDYLEATFRGCGLAHLLSIFEECLQQILDHDLLVIFEQVLLPSIDTLIRDERQFVSEFLNRLRYTRARNSGHLNHFVEQAMQWTDNYAEGPLLVPLTCWISPPKLKQVASFTIPCQWKSTKTIIQPTHNHQHLLVAGNDLAASSIYMYHIASQLLVKTFTGHQARVSSFCASHDGQFFVSTDLGGSIKIWNFTQAECIKTLRASPAKILCSLISADDSFIVVGSADSTAYVINIESGEVVRAFGEHTGPVVGLQLSSDSDLLVTGSGDFVVMVWDIELGKIIAKMSGLMAPVTCLAITSNDAFLAVACEDETLRIFSMVSSQELHELSGHDSRVNALVASADDCQLFAATKGKVLVFDIHNGQLLEVLALESGSASMPVTSLKISDDNSFVLASCSDRIHMWNVNSIEREALQNDHSVLSCVKMSPDEKGAGCGTVDGILAFWDLDVCQCLWTTTQQKSGAITALEFTFDSLYLLSGSAQGSVSLWEASNGQLLKQFQIHNGDVTGIVCFGDGIRVLSCCEKSGKAQIWNLVHLDDPGQVEVVANIENLKAPLFVRLNDSVIVGQNAKNLKELNIWSITPENRLSTKSKAHHNAEIVCYNVNKTGGWLVTGSLDLSLKVWQTESGFLTQVLVGHDDRITCCCISDDGSTVVSGGKDKRVIVWDVRTGTIRRSISTNEPLCGVDISQDGSVIVSADQSGWLEARDAQTGQMLSSFNAHRSIDQLIMSVDGNRILCKLAKTAQLPIICLHNTPANLATSLRHTSDRGGLKSVVSHHRLQSATSFSSTNNASEDLTQKDGTSLKPSASNNLNNGQEKQEKSEPNLRKNSKGAAESSSDNQPKVMSNGGNSGSIINSTILSSGSGASAGNNQIVQRNKLGSQRKSSMCLIL</sequence>
<dbReference type="PANTHER" id="PTHR19871">
    <property type="entry name" value="BETA TRANSDUCIN-RELATED PROTEIN"/>
    <property type="match status" value="1"/>
</dbReference>
<feature type="compositionally biased region" description="Polar residues" evidence="4">
    <location>
        <begin position="58"/>
        <end position="68"/>
    </location>
</feature>
<dbReference type="InterPro" id="IPR052752">
    <property type="entry name" value="NACHT-WD_repeat"/>
</dbReference>
<feature type="repeat" description="WD" evidence="3">
    <location>
        <begin position="1060"/>
        <end position="1101"/>
    </location>
</feature>
<comment type="caution">
    <text evidence="7">The sequence shown here is derived from an EMBL/GenBank/DDBJ whole genome shotgun (WGS) entry which is preliminary data.</text>
</comment>
<dbReference type="SUPFAM" id="SSF50978">
    <property type="entry name" value="WD40 repeat-like"/>
    <property type="match status" value="2"/>
</dbReference>
<dbReference type="PROSITE" id="PS00678">
    <property type="entry name" value="WD_REPEATS_1"/>
    <property type="match status" value="2"/>
</dbReference>
<dbReference type="InterPro" id="IPR027417">
    <property type="entry name" value="P-loop_NTPase"/>
</dbReference>
<gene>
    <name evidence="7" type="ORF">DdX_07722</name>
</gene>
<evidence type="ECO:0000256" key="4">
    <source>
        <dbReference type="SAM" id="MobiDB-lite"/>
    </source>
</evidence>
<evidence type="ECO:0000313" key="8">
    <source>
        <dbReference type="Proteomes" id="UP001201812"/>
    </source>
</evidence>
<dbReference type="InterPro" id="IPR015943">
    <property type="entry name" value="WD40/YVTN_repeat-like_dom_sf"/>
</dbReference>
<dbReference type="SUPFAM" id="SSF52540">
    <property type="entry name" value="P-loop containing nucleoside triphosphate hydrolases"/>
    <property type="match status" value="1"/>
</dbReference>
<evidence type="ECO:0000256" key="1">
    <source>
        <dbReference type="ARBA" id="ARBA00022574"/>
    </source>
</evidence>
<feature type="repeat" description="WD" evidence="3">
    <location>
        <begin position="1406"/>
        <end position="1447"/>
    </location>
</feature>
<feature type="repeat" description="WD" evidence="3">
    <location>
        <begin position="1272"/>
        <end position="1313"/>
    </location>
</feature>
<dbReference type="Gene3D" id="3.40.50.300">
    <property type="entry name" value="P-loop containing nucleotide triphosphate hydrolases"/>
    <property type="match status" value="1"/>
</dbReference>
<dbReference type="Proteomes" id="UP001201812">
    <property type="component" value="Unassembled WGS sequence"/>
</dbReference>
<keyword evidence="8" id="KW-1185">Reference proteome</keyword>
<feature type="repeat" description="WD" evidence="3">
    <location>
        <begin position="976"/>
        <end position="1017"/>
    </location>
</feature>
<feature type="compositionally biased region" description="Low complexity" evidence="4">
    <location>
        <begin position="1659"/>
        <end position="1669"/>
    </location>
</feature>
<evidence type="ECO:0000256" key="2">
    <source>
        <dbReference type="ARBA" id="ARBA00022737"/>
    </source>
</evidence>
<organism evidence="7 8">
    <name type="scientific">Ditylenchus destructor</name>
    <dbReference type="NCBI Taxonomy" id="166010"/>
    <lineage>
        <taxon>Eukaryota</taxon>
        <taxon>Metazoa</taxon>
        <taxon>Ecdysozoa</taxon>
        <taxon>Nematoda</taxon>
        <taxon>Chromadorea</taxon>
        <taxon>Rhabditida</taxon>
        <taxon>Tylenchina</taxon>
        <taxon>Tylenchomorpha</taxon>
        <taxon>Sphaerularioidea</taxon>
        <taxon>Anguinidae</taxon>
        <taxon>Anguininae</taxon>
        <taxon>Ditylenchus</taxon>
    </lineage>
</organism>
<dbReference type="SMART" id="SM00564">
    <property type="entry name" value="PQQ"/>
    <property type="match status" value="4"/>
</dbReference>
<dbReference type="Pfam" id="PF00400">
    <property type="entry name" value="WD40"/>
    <property type="match status" value="8"/>
</dbReference>
<dbReference type="Gene3D" id="2.130.10.10">
    <property type="entry name" value="YVTN repeat-like/Quinoprotein amine dehydrogenase"/>
    <property type="match status" value="4"/>
</dbReference>
<feature type="domain" description="ORC1/DEAH AAA+ ATPase" evidence="5">
    <location>
        <begin position="433"/>
        <end position="574"/>
    </location>
</feature>
<dbReference type="SMART" id="SM00320">
    <property type="entry name" value="WD40"/>
    <property type="match status" value="12"/>
</dbReference>
<evidence type="ECO:0000313" key="7">
    <source>
        <dbReference type="EMBL" id="KAI1715410.1"/>
    </source>
</evidence>
<dbReference type="InterPro" id="IPR049945">
    <property type="entry name" value="AAA_22"/>
</dbReference>
<dbReference type="InterPro" id="IPR001680">
    <property type="entry name" value="WD40_rpt"/>
</dbReference>
<accession>A0AAD4N285</accession>
<feature type="region of interest" description="Disordered" evidence="4">
    <location>
        <begin position="1595"/>
        <end position="1669"/>
    </location>
</feature>
<protein>
    <submittedName>
        <fullName evidence="7">WD domain, g-beta repeat domain-containing protein</fullName>
    </submittedName>
</protein>
<feature type="region of interest" description="Disordered" evidence="4">
    <location>
        <begin position="1"/>
        <end position="71"/>
    </location>
</feature>
<dbReference type="Pfam" id="PF25469">
    <property type="entry name" value="WHD_NWD1"/>
    <property type="match status" value="1"/>
</dbReference>
<feature type="compositionally biased region" description="Basic and acidic residues" evidence="4">
    <location>
        <begin position="1630"/>
        <end position="1639"/>
    </location>
</feature>
<keyword evidence="2" id="KW-0677">Repeat</keyword>